<dbReference type="PANTHER" id="PTHR11265">
    <property type="entry name" value="S-ADENOSYL-METHYLTRANSFERASE MRAW"/>
    <property type="match status" value="1"/>
</dbReference>
<dbReference type="Gene3D" id="3.40.50.150">
    <property type="entry name" value="Vaccinia Virus protein VP39"/>
    <property type="match status" value="1"/>
</dbReference>
<evidence type="ECO:0000256" key="6">
    <source>
        <dbReference type="HAMAP-Rule" id="MF_01007"/>
    </source>
</evidence>
<feature type="binding site" evidence="6">
    <location>
        <begin position="39"/>
        <end position="41"/>
    </location>
    <ligand>
        <name>S-adenosyl-L-methionine</name>
        <dbReference type="ChEBI" id="CHEBI:59789"/>
    </ligand>
</feature>
<comment type="subcellular location">
    <subcellularLocation>
        <location evidence="6">Cytoplasm</location>
    </subcellularLocation>
</comment>
<dbReference type="GO" id="GO:0070475">
    <property type="term" value="P:rRNA base methylation"/>
    <property type="evidence" value="ECO:0007669"/>
    <property type="project" value="UniProtKB-UniRule"/>
</dbReference>
<comment type="similarity">
    <text evidence="1 6">Belongs to the methyltransferase superfamily. RsmH family.</text>
</comment>
<feature type="binding site" evidence="6">
    <location>
        <position position="114"/>
    </location>
    <ligand>
        <name>S-adenosyl-L-methionine</name>
        <dbReference type="ChEBI" id="CHEBI:59789"/>
    </ligand>
</feature>
<dbReference type="Pfam" id="PF01795">
    <property type="entry name" value="Methyltransf_5"/>
    <property type="match status" value="1"/>
</dbReference>
<evidence type="ECO:0000256" key="5">
    <source>
        <dbReference type="ARBA" id="ARBA00022691"/>
    </source>
</evidence>
<organism evidence="7 8">
    <name type="scientific">Defluviitoga tunisiensis</name>
    <dbReference type="NCBI Taxonomy" id="1006576"/>
    <lineage>
        <taxon>Bacteria</taxon>
        <taxon>Thermotogati</taxon>
        <taxon>Thermotogota</taxon>
        <taxon>Thermotogae</taxon>
        <taxon>Petrotogales</taxon>
        <taxon>Petrotogaceae</taxon>
        <taxon>Defluviitoga</taxon>
    </lineage>
</organism>
<feature type="binding site" evidence="6">
    <location>
        <position position="59"/>
    </location>
    <ligand>
        <name>S-adenosyl-L-methionine</name>
        <dbReference type="ChEBI" id="CHEBI:59789"/>
    </ligand>
</feature>
<keyword evidence="6" id="KW-0963">Cytoplasm</keyword>
<feature type="binding site" evidence="6">
    <location>
        <position position="86"/>
    </location>
    <ligand>
        <name>S-adenosyl-L-methionine</name>
        <dbReference type="ChEBI" id="CHEBI:59789"/>
    </ligand>
</feature>
<evidence type="ECO:0000256" key="4">
    <source>
        <dbReference type="ARBA" id="ARBA00022679"/>
    </source>
</evidence>
<feature type="binding site" evidence="6">
    <location>
        <position position="107"/>
    </location>
    <ligand>
        <name>S-adenosyl-L-methionine</name>
        <dbReference type="ChEBI" id="CHEBI:59789"/>
    </ligand>
</feature>
<dbReference type="HAMAP" id="MF_01007">
    <property type="entry name" value="16SrRNA_methyltr_H"/>
    <property type="match status" value="1"/>
</dbReference>
<reference evidence="8" key="1">
    <citation type="submission" date="2014-11" db="EMBL/GenBank/DDBJ databases">
        <authorList>
            <person name="Wibberg D."/>
        </authorList>
    </citation>
    <scope>NUCLEOTIDE SEQUENCE [LARGE SCALE GENOMIC DNA]</scope>
    <source>
        <strain evidence="8">L3</strain>
    </source>
</reference>
<dbReference type="PATRIC" id="fig|1006576.9.peg.816"/>
<keyword evidence="3 6" id="KW-0489">Methyltransferase</keyword>
<proteinExistence type="inferred from homology"/>
<evidence type="ECO:0000256" key="3">
    <source>
        <dbReference type="ARBA" id="ARBA00022603"/>
    </source>
</evidence>
<keyword evidence="8" id="KW-1185">Reference proteome</keyword>
<accession>A0A0C7NJK9</accession>
<protein>
    <recommendedName>
        <fullName evidence="6">Ribosomal RNA small subunit methyltransferase H</fullName>
        <ecNumber evidence="6">2.1.1.199</ecNumber>
    </recommendedName>
    <alternativeName>
        <fullName evidence="6">16S rRNA m(4)C1402 methyltransferase</fullName>
    </alternativeName>
    <alternativeName>
        <fullName evidence="6">rRNA (cytosine-N(4)-)-methyltransferase RsmH</fullName>
    </alternativeName>
</protein>
<keyword evidence="4 6" id="KW-0808">Transferase</keyword>
<evidence type="ECO:0000256" key="2">
    <source>
        <dbReference type="ARBA" id="ARBA00022552"/>
    </source>
</evidence>
<comment type="catalytic activity">
    <reaction evidence="6">
        <text>cytidine(1402) in 16S rRNA + S-adenosyl-L-methionine = N(4)-methylcytidine(1402) in 16S rRNA + S-adenosyl-L-homocysteine + H(+)</text>
        <dbReference type="Rhea" id="RHEA:42928"/>
        <dbReference type="Rhea" id="RHEA-COMP:10286"/>
        <dbReference type="Rhea" id="RHEA-COMP:10287"/>
        <dbReference type="ChEBI" id="CHEBI:15378"/>
        <dbReference type="ChEBI" id="CHEBI:57856"/>
        <dbReference type="ChEBI" id="CHEBI:59789"/>
        <dbReference type="ChEBI" id="CHEBI:74506"/>
        <dbReference type="ChEBI" id="CHEBI:82748"/>
        <dbReference type="EC" id="2.1.1.199"/>
    </reaction>
</comment>
<dbReference type="InterPro" id="IPR002903">
    <property type="entry name" value="RsmH"/>
</dbReference>
<dbReference type="AlphaFoldDB" id="A0A0C7NJK9"/>
<dbReference type="SUPFAM" id="SSF81799">
    <property type="entry name" value="Putative methyltransferase TM0872, insert domain"/>
    <property type="match status" value="1"/>
</dbReference>
<gene>
    <name evidence="6 7" type="primary">rsmH</name>
    <name evidence="7" type="ORF">DTL3_0827</name>
</gene>
<keyword evidence="5 6" id="KW-0949">S-adenosyl-L-methionine</keyword>
<dbReference type="KEGG" id="dtn:DTL3_0827"/>
<evidence type="ECO:0000256" key="1">
    <source>
        <dbReference type="ARBA" id="ARBA00010396"/>
    </source>
</evidence>
<dbReference type="Proteomes" id="UP000032809">
    <property type="component" value="Chromosome I"/>
</dbReference>
<dbReference type="HOGENOM" id="CLU_038422_3_0_0"/>
<evidence type="ECO:0000313" key="8">
    <source>
        <dbReference type="Proteomes" id="UP000032809"/>
    </source>
</evidence>
<dbReference type="GO" id="GO:0005737">
    <property type="term" value="C:cytoplasm"/>
    <property type="evidence" value="ECO:0007669"/>
    <property type="project" value="UniProtKB-SubCell"/>
</dbReference>
<dbReference type="PANTHER" id="PTHR11265:SF0">
    <property type="entry name" value="12S RRNA N4-METHYLCYTIDINE METHYLTRANSFERASE"/>
    <property type="match status" value="1"/>
</dbReference>
<dbReference type="EC" id="2.1.1.199" evidence="6"/>
<comment type="function">
    <text evidence="6">Specifically methylates the N4 position of cytidine in position 1402 (C1402) of 16S rRNA.</text>
</comment>
<dbReference type="EMBL" id="LN824141">
    <property type="protein sequence ID" value="CEP78136.1"/>
    <property type="molecule type" value="Genomic_DNA"/>
</dbReference>
<dbReference type="Gene3D" id="1.10.150.170">
    <property type="entry name" value="Putative methyltransferase TM0872, insert domain"/>
    <property type="match status" value="1"/>
</dbReference>
<evidence type="ECO:0000313" key="7">
    <source>
        <dbReference type="EMBL" id="CEP78136.1"/>
    </source>
</evidence>
<dbReference type="InterPro" id="IPR023397">
    <property type="entry name" value="SAM-dep_MeTrfase_MraW_recog"/>
</dbReference>
<dbReference type="PIRSF" id="PIRSF004486">
    <property type="entry name" value="MraW"/>
    <property type="match status" value="1"/>
</dbReference>
<dbReference type="NCBIfam" id="TIGR00006">
    <property type="entry name" value="16S rRNA (cytosine(1402)-N(4))-methyltransferase RsmH"/>
    <property type="match status" value="1"/>
</dbReference>
<dbReference type="GO" id="GO:0071424">
    <property type="term" value="F:rRNA (cytosine-N4-)-methyltransferase activity"/>
    <property type="evidence" value="ECO:0007669"/>
    <property type="project" value="UniProtKB-UniRule"/>
</dbReference>
<dbReference type="STRING" id="1006576.DTL3_0827"/>
<keyword evidence="2 6" id="KW-0698">rRNA processing</keyword>
<dbReference type="InterPro" id="IPR029063">
    <property type="entry name" value="SAM-dependent_MTases_sf"/>
</dbReference>
<dbReference type="SUPFAM" id="SSF53335">
    <property type="entry name" value="S-adenosyl-L-methionine-dependent methyltransferases"/>
    <property type="match status" value="1"/>
</dbReference>
<sequence>MYNIREYQDSHISVLVDECIHYLVTKKDGIYVDCTAGEGGHIKAICEFCEDQAQIVGVDIDHEVLQISEQKLKDHLKNVKLIKAPYQNIDIVLAGLGIERVDGFLMDLGVSTFQLKAEDRGFSFSKDEPLDMRMDPESEVTAADIVNNYPEEKLRQIIFEYGEEKRFAHKIAKSIVRNRPINTTFELVNAIRKALPSSEVYKRKIHFATKTFQAIRIEVNNELKNLEEALSKFEKLLNKNGRVVIITFHSLEDRIVKNFFKNNDHYKLITTKPLLPSEQEQNKNPRSRSAKLRVAEFIGTD</sequence>
<name>A0A0C7NJK9_DEFTU</name>